<evidence type="ECO:0000313" key="2">
    <source>
        <dbReference type="Proteomes" id="UP001165960"/>
    </source>
</evidence>
<comment type="caution">
    <text evidence="1">The sequence shown here is derived from an EMBL/GenBank/DDBJ whole genome shotgun (WGS) entry which is preliminary data.</text>
</comment>
<reference evidence="1" key="1">
    <citation type="submission" date="2022-04" db="EMBL/GenBank/DDBJ databases">
        <title>Genome of the entomopathogenic fungus Entomophthora muscae.</title>
        <authorList>
            <person name="Elya C."/>
            <person name="Lovett B.R."/>
            <person name="Lee E."/>
            <person name="Macias A.M."/>
            <person name="Hajek A.E."/>
            <person name="De Bivort B.L."/>
            <person name="Kasson M.T."/>
            <person name="De Fine Licht H.H."/>
            <person name="Stajich J.E."/>
        </authorList>
    </citation>
    <scope>NUCLEOTIDE SEQUENCE</scope>
    <source>
        <strain evidence="1">Berkeley</strain>
    </source>
</reference>
<proteinExistence type="predicted"/>
<sequence length="229" mass="25649">MKTKSIAKRATVACDLCHRRKVKCVLGDNGCEFCLSMHVACTFTKVSKRKRTGIRSRLVKAQWMNNIHVFDSFSEPNSNSSPEQESWSSRTPKNTAILRPEFITMPDPSLDVLLETRNKEVSRCEKKHVLQVLANSSLSGVAALKAGFTEIVHQTDSIAFRFVINTLVALGMFEACHFEPKTSAALQEATMYYENALISAQKLTLDQHKFLLPALPLLDAVMRIAKSFL</sequence>
<name>A0ACC2UAJ5_9FUNG</name>
<keyword evidence="2" id="KW-1185">Reference proteome</keyword>
<gene>
    <name evidence="1" type="primary">HAL9_2</name>
    <name evidence="1" type="ORF">DSO57_1029686</name>
</gene>
<protein>
    <submittedName>
        <fullName evidence="1">Fungal Zn2Cys6 Cluster domain</fullName>
    </submittedName>
</protein>
<dbReference type="EMBL" id="QTSX02000908">
    <property type="protein sequence ID" value="KAJ9083914.1"/>
    <property type="molecule type" value="Genomic_DNA"/>
</dbReference>
<organism evidence="1 2">
    <name type="scientific">Entomophthora muscae</name>
    <dbReference type="NCBI Taxonomy" id="34485"/>
    <lineage>
        <taxon>Eukaryota</taxon>
        <taxon>Fungi</taxon>
        <taxon>Fungi incertae sedis</taxon>
        <taxon>Zoopagomycota</taxon>
        <taxon>Entomophthoromycotina</taxon>
        <taxon>Entomophthoromycetes</taxon>
        <taxon>Entomophthorales</taxon>
        <taxon>Entomophthoraceae</taxon>
        <taxon>Entomophthora</taxon>
    </lineage>
</organism>
<evidence type="ECO:0000313" key="1">
    <source>
        <dbReference type="EMBL" id="KAJ9083914.1"/>
    </source>
</evidence>
<dbReference type="Proteomes" id="UP001165960">
    <property type="component" value="Unassembled WGS sequence"/>
</dbReference>
<accession>A0ACC2UAJ5</accession>